<dbReference type="SUPFAM" id="SSF53639">
    <property type="entry name" value="AraD/HMP-PK domain-like"/>
    <property type="match status" value="1"/>
</dbReference>
<evidence type="ECO:0000313" key="4">
    <source>
        <dbReference type="EMBL" id="KAF2486397.1"/>
    </source>
</evidence>
<reference evidence="4" key="1">
    <citation type="journal article" date="2020" name="Stud. Mycol.">
        <title>101 Dothideomycetes genomes: a test case for predicting lifestyles and emergence of pathogens.</title>
        <authorList>
            <person name="Haridas S."/>
            <person name="Albert R."/>
            <person name="Binder M."/>
            <person name="Bloem J."/>
            <person name="Labutti K."/>
            <person name="Salamov A."/>
            <person name="Andreopoulos B."/>
            <person name="Baker S."/>
            <person name="Barry K."/>
            <person name="Bills G."/>
            <person name="Bluhm B."/>
            <person name="Cannon C."/>
            <person name="Castanera R."/>
            <person name="Culley D."/>
            <person name="Daum C."/>
            <person name="Ezra D."/>
            <person name="Gonzalez J."/>
            <person name="Henrissat B."/>
            <person name="Kuo A."/>
            <person name="Liang C."/>
            <person name="Lipzen A."/>
            <person name="Lutzoni F."/>
            <person name="Magnuson J."/>
            <person name="Mondo S."/>
            <person name="Nolan M."/>
            <person name="Ohm R."/>
            <person name="Pangilinan J."/>
            <person name="Park H.-J."/>
            <person name="Ramirez L."/>
            <person name="Alfaro M."/>
            <person name="Sun H."/>
            <person name="Tritt A."/>
            <person name="Yoshinaga Y."/>
            <person name="Zwiers L.-H."/>
            <person name="Turgeon B."/>
            <person name="Goodwin S."/>
            <person name="Spatafora J."/>
            <person name="Crous P."/>
            <person name="Grigoriev I."/>
        </authorList>
    </citation>
    <scope>NUCLEOTIDE SEQUENCE</scope>
    <source>
        <strain evidence="4">CBS 113389</strain>
    </source>
</reference>
<evidence type="ECO:0000256" key="1">
    <source>
        <dbReference type="ARBA" id="ARBA00022723"/>
    </source>
</evidence>
<proteinExistence type="predicted"/>
<dbReference type="Pfam" id="PF00596">
    <property type="entry name" value="Aldolase_II"/>
    <property type="match status" value="1"/>
</dbReference>
<evidence type="ECO:0000313" key="5">
    <source>
        <dbReference type="Proteomes" id="UP000799767"/>
    </source>
</evidence>
<feature type="domain" description="Class II aldolase/adducin N-terminal" evidence="3">
    <location>
        <begin position="17"/>
        <end position="211"/>
    </location>
</feature>
<sequence>MATSTTTDDAQLRQLLRDFISACHILHHHRVLDAFGHLSVRHPRYADRFIMSRYIAPGTISSERDLIEYWVDDAEPVNPSASKGYTERCIHSEILKRFKDVHAVVHSHAEAVMPYTISGVPFRPCSHMAGFLSSTSCPVFDIGDHYEAGDRKDMLVRNTRLGGVLASYFGEGEPAHSVVLMRGHGFTVQGSSIMDVVLRAVYTLQNASVQTTALLTQAAYFGGPGVRSGGIDERPEMHYLTQEETEATTEMSRRSAGRPWRLWLREVEATGMYVNAA</sequence>
<dbReference type="OrthoDB" id="2932980at2759"/>
<dbReference type="InterPro" id="IPR050197">
    <property type="entry name" value="Aldolase_class_II_sugar_metab"/>
</dbReference>
<dbReference type="GO" id="GO:0019323">
    <property type="term" value="P:pentose catabolic process"/>
    <property type="evidence" value="ECO:0007669"/>
    <property type="project" value="TreeGrafter"/>
</dbReference>
<dbReference type="PANTHER" id="PTHR22789">
    <property type="entry name" value="FUCULOSE PHOSPHATE ALDOLASE"/>
    <property type="match status" value="1"/>
</dbReference>
<dbReference type="Gene3D" id="3.40.225.10">
    <property type="entry name" value="Class II aldolase/adducin N-terminal domain"/>
    <property type="match status" value="1"/>
</dbReference>
<evidence type="ECO:0000259" key="3">
    <source>
        <dbReference type="SMART" id="SM01007"/>
    </source>
</evidence>
<gene>
    <name evidence="4" type="ORF">BDY17DRAFT_291422</name>
</gene>
<evidence type="ECO:0000256" key="2">
    <source>
        <dbReference type="ARBA" id="ARBA00023239"/>
    </source>
</evidence>
<dbReference type="PANTHER" id="PTHR22789:SF0">
    <property type="entry name" value="3-OXO-TETRONATE 4-PHOSPHATE DECARBOXYLASE-RELATED"/>
    <property type="match status" value="1"/>
</dbReference>
<keyword evidence="1" id="KW-0479">Metal-binding</keyword>
<dbReference type="RefSeq" id="XP_033592966.1">
    <property type="nucleotide sequence ID" value="XM_033732666.1"/>
</dbReference>
<dbReference type="SMART" id="SM01007">
    <property type="entry name" value="Aldolase_II"/>
    <property type="match status" value="1"/>
</dbReference>
<dbReference type="EMBL" id="MU001632">
    <property type="protein sequence ID" value="KAF2486397.1"/>
    <property type="molecule type" value="Genomic_DNA"/>
</dbReference>
<organism evidence="4 5">
    <name type="scientific">Neohortaea acidophila</name>
    <dbReference type="NCBI Taxonomy" id="245834"/>
    <lineage>
        <taxon>Eukaryota</taxon>
        <taxon>Fungi</taxon>
        <taxon>Dikarya</taxon>
        <taxon>Ascomycota</taxon>
        <taxon>Pezizomycotina</taxon>
        <taxon>Dothideomycetes</taxon>
        <taxon>Dothideomycetidae</taxon>
        <taxon>Mycosphaerellales</taxon>
        <taxon>Teratosphaeriaceae</taxon>
        <taxon>Neohortaea</taxon>
    </lineage>
</organism>
<protein>
    <submittedName>
        <fullName evidence="4">Class II aldolase and Adducin N-terminal domain-containing protein</fullName>
    </submittedName>
</protein>
<dbReference type="GO" id="GO:0046872">
    <property type="term" value="F:metal ion binding"/>
    <property type="evidence" value="ECO:0007669"/>
    <property type="project" value="UniProtKB-KW"/>
</dbReference>
<keyword evidence="2" id="KW-0456">Lyase</keyword>
<dbReference type="AlphaFoldDB" id="A0A6A6Q4R3"/>
<dbReference type="GO" id="GO:0005829">
    <property type="term" value="C:cytosol"/>
    <property type="evidence" value="ECO:0007669"/>
    <property type="project" value="TreeGrafter"/>
</dbReference>
<dbReference type="InterPro" id="IPR001303">
    <property type="entry name" value="Aldolase_II/adducin_N"/>
</dbReference>
<dbReference type="Proteomes" id="UP000799767">
    <property type="component" value="Unassembled WGS sequence"/>
</dbReference>
<accession>A0A6A6Q4R3</accession>
<dbReference type="InterPro" id="IPR036409">
    <property type="entry name" value="Aldolase_II/adducin_N_sf"/>
</dbReference>
<dbReference type="GO" id="GO:0016832">
    <property type="term" value="F:aldehyde-lyase activity"/>
    <property type="evidence" value="ECO:0007669"/>
    <property type="project" value="TreeGrafter"/>
</dbReference>
<name>A0A6A6Q4R3_9PEZI</name>
<dbReference type="GeneID" id="54473668"/>
<keyword evidence="5" id="KW-1185">Reference proteome</keyword>